<keyword evidence="7" id="KW-0808">Transferase</keyword>
<dbReference type="Proteomes" id="UP001602287">
    <property type="component" value="Unassembled WGS sequence"/>
</dbReference>
<evidence type="ECO:0000256" key="7">
    <source>
        <dbReference type="ARBA" id="ARBA00022679"/>
    </source>
</evidence>
<dbReference type="Pfam" id="PF01135">
    <property type="entry name" value="PCMT"/>
    <property type="match status" value="1"/>
</dbReference>
<feature type="compositionally biased region" description="Basic and acidic residues" evidence="12">
    <location>
        <begin position="749"/>
        <end position="759"/>
    </location>
</feature>
<gene>
    <name evidence="15" type="ORF">ACFY3B_05100</name>
</gene>
<feature type="domain" description="Lantibiotic dehydratase N-terminal" evidence="13">
    <location>
        <begin position="49"/>
        <end position="286"/>
    </location>
</feature>
<keyword evidence="5" id="KW-0963">Cytoplasm</keyword>
<feature type="domain" description="Thiopeptide-type bacteriocin biosynthesis" evidence="14">
    <location>
        <begin position="287"/>
        <end position="474"/>
    </location>
</feature>
<evidence type="ECO:0000256" key="9">
    <source>
        <dbReference type="ARBA" id="ARBA00030757"/>
    </source>
</evidence>
<comment type="similarity">
    <text evidence="2">Belongs to the methyltransferase superfamily. L-isoaspartyl/D-aspartyl protein methyltransferase family.</text>
</comment>
<feature type="region of interest" description="Disordered" evidence="12">
    <location>
        <begin position="743"/>
        <end position="774"/>
    </location>
</feature>
<dbReference type="NCBIfam" id="TIGR03891">
    <property type="entry name" value="thiopep_ocin"/>
    <property type="match status" value="1"/>
</dbReference>
<evidence type="ECO:0000256" key="11">
    <source>
        <dbReference type="ARBA" id="ARBA00031350"/>
    </source>
</evidence>
<proteinExistence type="inferred from homology"/>
<dbReference type="Pfam" id="PF04738">
    <property type="entry name" value="Lant_dehydr_N"/>
    <property type="match status" value="1"/>
</dbReference>
<dbReference type="SUPFAM" id="SSF53335">
    <property type="entry name" value="S-adenosyl-L-methionine-dependent methyltransferases"/>
    <property type="match status" value="1"/>
</dbReference>
<dbReference type="EC" id="2.1.1.77" evidence="3"/>
<evidence type="ECO:0000313" key="15">
    <source>
        <dbReference type="EMBL" id="MFF5198969.1"/>
    </source>
</evidence>
<evidence type="ECO:0000259" key="14">
    <source>
        <dbReference type="Pfam" id="PF14028"/>
    </source>
</evidence>
<evidence type="ECO:0000256" key="5">
    <source>
        <dbReference type="ARBA" id="ARBA00022490"/>
    </source>
</evidence>
<feature type="compositionally biased region" description="Basic residues" evidence="12">
    <location>
        <begin position="765"/>
        <end position="774"/>
    </location>
</feature>
<dbReference type="InterPro" id="IPR029063">
    <property type="entry name" value="SAM-dependent_MTases_sf"/>
</dbReference>
<protein>
    <recommendedName>
        <fullName evidence="4">Protein-L-isoaspartate O-methyltransferase</fullName>
        <ecNumber evidence="3">2.1.1.77</ecNumber>
    </recommendedName>
    <alternativeName>
        <fullName evidence="11">L-isoaspartyl protein carboxyl methyltransferase</fullName>
    </alternativeName>
    <alternativeName>
        <fullName evidence="9">Protein L-isoaspartyl methyltransferase</fullName>
    </alternativeName>
    <alternativeName>
        <fullName evidence="10">Protein-beta-aspartate methyltransferase</fullName>
    </alternativeName>
</protein>
<evidence type="ECO:0000256" key="10">
    <source>
        <dbReference type="ARBA" id="ARBA00031323"/>
    </source>
</evidence>
<name>A0ABW6VMV1_9ACTN</name>
<dbReference type="InterPro" id="IPR006827">
    <property type="entry name" value="Lant_deHydtase_N"/>
</dbReference>
<reference evidence="15 16" key="1">
    <citation type="submission" date="2024-10" db="EMBL/GenBank/DDBJ databases">
        <title>The Natural Products Discovery Center: Release of the First 8490 Sequenced Strains for Exploring Actinobacteria Biosynthetic Diversity.</title>
        <authorList>
            <person name="Kalkreuter E."/>
            <person name="Kautsar S.A."/>
            <person name="Yang D."/>
            <person name="Bader C.D."/>
            <person name="Teijaro C.N."/>
            <person name="Fluegel L."/>
            <person name="Davis C.M."/>
            <person name="Simpson J.R."/>
            <person name="Lauterbach L."/>
            <person name="Steele A.D."/>
            <person name="Gui C."/>
            <person name="Meng S."/>
            <person name="Li G."/>
            <person name="Viehrig K."/>
            <person name="Ye F."/>
            <person name="Su P."/>
            <person name="Kiefer A.F."/>
            <person name="Nichols A."/>
            <person name="Cepeda A.J."/>
            <person name="Yan W."/>
            <person name="Fan B."/>
            <person name="Jiang Y."/>
            <person name="Adhikari A."/>
            <person name="Zheng C.-J."/>
            <person name="Schuster L."/>
            <person name="Cowan T.M."/>
            <person name="Smanski M.J."/>
            <person name="Chevrette M.G."/>
            <person name="De Carvalho L.P.S."/>
            <person name="Shen B."/>
        </authorList>
    </citation>
    <scope>NUCLEOTIDE SEQUENCE [LARGE SCALE GENOMIC DNA]</scope>
    <source>
        <strain evidence="15 16">NPDC000140</strain>
    </source>
</reference>
<evidence type="ECO:0000256" key="12">
    <source>
        <dbReference type="SAM" id="MobiDB-lite"/>
    </source>
</evidence>
<dbReference type="CDD" id="cd02440">
    <property type="entry name" value="AdoMet_MTases"/>
    <property type="match status" value="1"/>
</dbReference>
<evidence type="ECO:0000256" key="4">
    <source>
        <dbReference type="ARBA" id="ARBA00013346"/>
    </source>
</evidence>
<accession>A0ABW6VMV1</accession>
<keyword evidence="8" id="KW-0949">S-adenosyl-L-methionine</keyword>
<evidence type="ECO:0000313" key="16">
    <source>
        <dbReference type="Proteomes" id="UP001602287"/>
    </source>
</evidence>
<dbReference type="EMBL" id="JBIAZM010000002">
    <property type="protein sequence ID" value="MFF5198969.1"/>
    <property type="molecule type" value="Genomic_DNA"/>
</dbReference>
<dbReference type="Gene3D" id="3.40.50.150">
    <property type="entry name" value="Vaccinia Virus protein VP39"/>
    <property type="match status" value="1"/>
</dbReference>
<dbReference type="InterPro" id="IPR023809">
    <property type="entry name" value="Thiopep_bacteriocin_synth_dom"/>
</dbReference>
<dbReference type="PANTHER" id="PTHR11579:SF0">
    <property type="entry name" value="PROTEIN-L-ISOASPARTATE(D-ASPARTATE) O-METHYLTRANSFERASE"/>
    <property type="match status" value="1"/>
</dbReference>
<dbReference type="Pfam" id="PF14028">
    <property type="entry name" value="Lant_dehydr_C"/>
    <property type="match status" value="1"/>
</dbReference>
<dbReference type="RefSeq" id="WP_387218225.1">
    <property type="nucleotide sequence ID" value="NZ_JBEZDH010000004.1"/>
</dbReference>
<keyword evidence="6" id="KW-0489">Methyltransferase</keyword>
<comment type="caution">
    <text evidence="15">The sequence shown here is derived from an EMBL/GenBank/DDBJ whole genome shotgun (WGS) entry which is preliminary data.</text>
</comment>
<dbReference type="PANTHER" id="PTHR11579">
    <property type="entry name" value="PROTEIN-L-ISOASPARTATE O-METHYLTRANSFERASE"/>
    <property type="match status" value="1"/>
</dbReference>
<comment type="subcellular location">
    <subcellularLocation>
        <location evidence="1">Cytoplasm</location>
    </subcellularLocation>
</comment>
<keyword evidence="16" id="KW-1185">Reference proteome</keyword>
<evidence type="ECO:0000256" key="6">
    <source>
        <dbReference type="ARBA" id="ARBA00022603"/>
    </source>
</evidence>
<organism evidence="15 16">
    <name type="scientific">Micromonospora parva</name>
    <dbReference type="NCBI Taxonomy" id="1464048"/>
    <lineage>
        <taxon>Bacteria</taxon>
        <taxon>Bacillati</taxon>
        <taxon>Actinomycetota</taxon>
        <taxon>Actinomycetes</taxon>
        <taxon>Micromonosporales</taxon>
        <taxon>Micromonosporaceae</taxon>
        <taxon>Micromonospora</taxon>
    </lineage>
</organism>
<sequence>MAATGSLYRHVDAATIRIAAHSWRSGGLPWPHRGDAAGIDGWLREMWKRPGAAEAVWTASPEFASRVEAVCAGGTLDAGRGWRMALALARYLVRAQRRATPFGLFSGVAALRFDRAASVVPSGRWTIRVRPDAGWLASLIARLEADPHMRRNLRVQANNLAVGQGLRLAAERRPHASLPAEGVSSVRNTAAVRLAVSLATAPVSWTELVDRVTAAFPRTPRESVDALVADLVDHGVLISNLRPPSTCADPLRHILDQLDTVQDDHLNEQQPVAAALGSLHIDLGGIAAGMTHLLADLTNDDRICGVTEPIYRPEAYAFGGDQAMTVAHTLFHADSRHILGHLAAGGAHRRELGVVLATRLMRAAGLEFAEQGDVWRHLVIRRHQSDAPGPSLQLIAAVQRLLIAGDDAPGSPLAATPQWPQAQERAGADLGFLDRHGALTRDLRGVLTHHLLFLFNRLGISAADAWLLATAATHVAFQNSSTDAYDKHQLAQTTERSTHMVHSSDAEPEAPNAAMLREQLVTALKQRGHIRSASVEQAFRRVLREQFLPGVDVETVYTRRQIVTKRDPSGAALSSASSPSLVADMLEQLDPHPGHRVLEIGAATGINAALLAELTTPSGTVVTIELDQDLADGARTSLARAGYDTVDVIHADGALGHPDTAPYDRIIVTAGAWDISTAWWDQLAHQGRIVVPLRVHESGLTRCFAFDCTDTHQLTSTTTPLVCGFVALCRSRHNATYADLTVMPMGPPEKSRPAQEREAPGPSVLRRRVSRATRRRCQRRGIVGVR</sequence>
<evidence type="ECO:0000256" key="3">
    <source>
        <dbReference type="ARBA" id="ARBA00011890"/>
    </source>
</evidence>
<dbReference type="InterPro" id="IPR000682">
    <property type="entry name" value="PCMT"/>
</dbReference>
<evidence type="ECO:0000259" key="13">
    <source>
        <dbReference type="Pfam" id="PF04738"/>
    </source>
</evidence>
<evidence type="ECO:0000256" key="2">
    <source>
        <dbReference type="ARBA" id="ARBA00005369"/>
    </source>
</evidence>
<evidence type="ECO:0000256" key="8">
    <source>
        <dbReference type="ARBA" id="ARBA00022691"/>
    </source>
</evidence>
<evidence type="ECO:0000256" key="1">
    <source>
        <dbReference type="ARBA" id="ARBA00004496"/>
    </source>
</evidence>